<dbReference type="EMBL" id="AONG01000009">
    <property type="protein sequence ID" value="KIQ69458.1"/>
    <property type="molecule type" value="Genomic_DNA"/>
</dbReference>
<comment type="caution">
    <text evidence="4">The sequence shown here is derived from an EMBL/GenBank/DDBJ whole genome shotgun (WGS) entry which is preliminary data.</text>
</comment>
<dbReference type="InterPro" id="IPR052021">
    <property type="entry name" value="Type-I_RS_S_subunit"/>
</dbReference>
<dbReference type="AlphaFoldDB" id="A0A0D0QEM3"/>
<evidence type="ECO:0000256" key="2">
    <source>
        <dbReference type="ARBA" id="ARBA00023125"/>
    </source>
</evidence>
<dbReference type="GO" id="GO:0009307">
    <property type="term" value="P:DNA restriction-modification system"/>
    <property type="evidence" value="ECO:0007669"/>
    <property type="project" value="UniProtKB-KW"/>
</dbReference>
<dbReference type="PATRIC" id="fig|1123501.6.peg.1918"/>
<dbReference type="Gene3D" id="1.10.287.1120">
    <property type="entry name" value="Bipartite methylase S protein"/>
    <property type="match status" value="1"/>
</dbReference>
<dbReference type="STRING" id="1123501.Wenmar_01820"/>
<feature type="coiled-coil region" evidence="3">
    <location>
        <begin position="69"/>
        <end position="96"/>
    </location>
</feature>
<keyword evidence="2" id="KW-0238">DNA-binding</keyword>
<protein>
    <submittedName>
        <fullName evidence="4">Restriction endonuclease S subunit</fullName>
    </submittedName>
</protein>
<gene>
    <name evidence="4" type="ORF">Wenmar_01820</name>
</gene>
<dbReference type="PANTHER" id="PTHR30408:SF12">
    <property type="entry name" value="TYPE I RESTRICTION ENZYME MJAVIII SPECIFICITY SUBUNIT"/>
    <property type="match status" value="1"/>
</dbReference>
<name>A0A0D0QEM3_9RHOB</name>
<dbReference type="PANTHER" id="PTHR30408">
    <property type="entry name" value="TYPE-1 RESTRICTION ENZYME ECOKI SPECIFICITY PROTEIN"/>
    <property type="match status" value="1"/>
</dbReference>
<accession>A0A0D0QEM3</accession>
<organism evidence="4 5">
    <name type="scientific">Wenxinia marina DSM 24838</name>
    <dbReference type="NCBI Taxonomy" id="1123501"/>
    <lineage>
        <taxon>Bacteria</taxon>
        <taxon>Pseudomonadati</taxon>
        <taxon>Pseudomonadota</taxon>
        <taxon>Alphaproteobacteria</taxon>
        <taxon>Rhodobacterales</taxon>
        <taxon>Roseobacteraceae</taxon>
        <taxon>Wenxinia</taxon>
    </lineage>
</organism>
<proteinExistence type="predicted"/>
<evidence type="ECO:0000313" key="5">
    <source>
        <dbReference type="Proteomes" id="UP000035100"/>
    </source>
</evidence>
<keyword evidence="1" id="KW-0680">Restriction system</keyword>
<dbReference type="Proteomes" id="UP000035100">
    <property type="component" value="Unassembled WGS sequence"/>
</dbReference>
<keyword evidence="3" id="KW-0175">Coiled coil</keyword>
<keyword evidence="5" id="KW-1185">Reference proteome</keyword>
<keyword evidence="4" id="KW-0540">Nuclease</keyword>
<dbReference type="SUPFAM" id="SSF116734">
    <property type="entry name" value="DNA methylase specificity domain"/>
    <property type="match status" value="1"/>
</dbReference>
<dbReference type="GO" id="GO:0003677">
    <property type="term" value="F:DNA binding"/>
    <property type="evidence" value="ECO:0007669"/>
    <property type="project" value="UniProtKB-KW"/>
</dbReference>
<evidence type="ECO:0000256" key="3">
    <source>
        <dbReference type="SAM" id="Coils"/>
    </source>
</evidence>
<evidence type="ECO:0000256" key="1">
    <source>
        <dbReference type="ARBA" id="ARBA00022747"/>
    </source>
</evidence>
<dbReference type="RefSeq" id="WP_211206641.1">
    <property type="nucleotide sequence ID" value="NZ_KB902299.1"/>
</dbReference>
<keyword evidence="4" id="KW-0255">Endonuclease</keyword>
<sequence length="493" mass="54044">MDYWAEALQDDSYVIAATGWVAGSQPREIVKRKGKSGKLEWPEPGDYMLGRRRFTSDLIPARLMVARYFAAEQAEIDAFDVRIAELEQDLAEKLEEGAGEDGLLVEVIEGEGDKQKITAKALKARLKEIGRDPDMADERKALEAYQKVMTTLDATKKKRKTADEAMWKKVHDRYGTLTEDEATTLVVADKWLDTVEARVTDEVAHVAQALSTRVKGLAERYAMPLPELEKEVQALSARVAKHLAAIGATTGQARQQAVIGLLSGKVRLPGFSAPWRKVKLGDHVTFIRNGVHSRAQLTVNDAVRNLHYGDIHVASSIRLDLRNASMPRLPSAEASRLAKLQDGDLVFVDASEDLAGVGKSLEITGAEEIEVVAGQHTIAARFDKDVIVDGFKGYLQYIPDFSSHLRRLAAGTKVYATNRKHIASAEIELPEPDEQIAIASVLSDMDAEIAALEARLDKSRMLKQAMMQALLTGGAGAESESENAQMQLVAAHA</sequence>
<evidence type="ECO:0000313" key="4">
    <source>
        <dbReference type="EMBL" id="KIQ69458.1"/>
    </source>
</evidence>
<dbReference type="Gene3D" id="3.90.220.20">
    <property type="entry name" value="DNA methylase specificity domains"/>
    <property type="match status" value="1"/>
</dbReference>
<reference evidence="4 5" key="1">
    <citation type="submission" date="2013-01" db="EMBL/GenBank/DDBJ databases">
        <authorList>
            <person name="Fiebig A."/>
            <person name="Goeker M."/>
            <person name="Klenk H.-P.P."/>
        </authorList>
    </citation>
    <scope>NUCLEOTIDE SEQUENCE [LARGE SCALE GENOMIC DNA]</scope>
    <source>
        <strain evidence="4 5">DSM 24838</strain>
    </source>
</reference>
<dbReference type="GO" id="GO:0004519">
    <property type="term" value="F:endonuclease activity"/>
    <property type="evidence" value="ECO:0007669"/>
    <property type="project" value="UniProtKB-KW"/>
</dbReference>
<keyword evidence="4" id="KW-0378">Hydrolase</keyword>
<dbReference type="InterPro" id="IPR044946">
    <property type="entry name" value="Restrct_endonuc_typeI_TRD_sf"/>
</dbReference>